<comment type="caution">
    <text evidence="4">The sequence shown here is derived from an EMBL/GenBank/DDBJ whole genome shotgun (WGS) entry which is preliminary data.</text>
</comment>
<evidence type="ECO:0000313" key="4">
    <source>
        <dbReference type="EMBL" id="MUN55805.1"/>
    </source>
</evidence>
<dbReference type="Gene3D" id="3.20.20.100">
    <property type="entry name" value="NADP-dependent oxidoreductase domain"/>
    <property type="match status" value="1"/>
</dbReference>
<dbReference type="InterPro" id="IPR036812">
    <property type="entry name" value="NAD(P)_OxRdtase_dom_sf"/>
</dbReference>
<dbReference type="InterPro" id="IPR050791">
    <property type="entry name" value="Aldo-Keto_reductase"/>
</dbReference>
<keyword evidence="5" id="KW-1185">Reference proteome</keyword>
<dbReference type="OrthoDB" id="9768793at2"/>
<dbReference type="GO" id="GO:0016491">
    <property type="term" value="F:oxidoreductase activity"/>
    <property type="evidence" value="ECO:0007669"/>
    <property type="project" value="UniProtKB-KW"/>
</dbReference>
<dbReference type="SUPFAM" id="SSF51430">
    <property type="entry name" value="NAD(P)-linked oxidoreductase"/>
    <property type="match status" value="1"/>
</dbReference>
<organism evidence="4 5">
    <name type="scientific">Rothia koreensis</name>
    <dbReference type="NCBI Taxonomy" id="592378"/>
    <lineage>
        <taxon>Bacteria</taxon>
        <taxon>Bacillati</taxon>
        <taxon>Actinomycetota</taxon>
        <taxon>Actinomycetes</taxon>
        <taxon>Micrococcales</taxon>
        <taxon>Micrococcaceae</taxon>
        <taxon>Rothia</taxon>
    </lineage>
</organism>
<name>A0A7K1LL03_9MICC</name>
<feature type="region of interest" description="Disordered" evidence="2">
    <location>
        <begin position="1"/>
        <end position="22"/>
    </location>
</feature>
<dbReference type="Pfam" id="PF00248">
    <property type="entry name" value="Aldo_ket_red"/>
    <property type="match status" value="1"/>
</dbReference>
<evidence type="ECO:0000259" key="3">
    <source>
        <dbReference type="Pfam" id="PF00248"/>
    </source>
</evidence>
<feature type="compositionally biased region" description="Basic and acidic residues" evidence="2">
    <location>
        <begin position="311"/>
        <end position="327"/>
    </location>
</feature>
<sequence length="327" mass="35667">MTNSSPTDAYHNDSAPGGKAALGPHDVARVGYGAMQLPRLKDPTAARTVLRRALDLGINHFDTAYFYGNGVANRALAEEVAGRDGVVIVTKVGARPPERGPMPLVPAQRPEELRRAVQDNLDSLGVERLDVVNLRRVGPENTPLPGLPRVNLEDQLAEMVAMRDEGLIGQIGVSNVNDDQLRRSLPVRPVCVQNAYSLTSRTHEAALALSRSKNMAWVPYFPLGGAFPGSAKVWREPEVQEIARELDVAPAQVGLAWLLHHSDHTLLIPGTASLEHLEQNVDAGRIRLDEPTMARLDALRPTTGARGVLSRARERVTSKASKTERRR</sequence>
<dbReference type="InterPro" id="IPR020471">
    <property type="entry name" value="AKR"/>
</dbReference>
<dbReference type="InterPro" id="IPR023210">
    <property type="entry name" value="NADP_OxRdtase_dom"/>
</dbReference>
<evidence type="ECO:0000313" key="5">
    <source>
        <dbReference type="Proteomes" id="UP000462152"/>
    </source>
</evidence>
<dbReference type="AlphaFoldDB" id="A0A7K1LL03"/>
<dbReference type="RefSeq" id="WP_129315585.1">
    <property type="nucleotide sequence ID" value="NZ_NOIQ01000009.1"/>
</dbReference>
<evidence type="ECO:0000256" key="1">
    <source>
        <dbReference type="ARBA" id="ARBA00023002"/>
    </source>
</evidence>
<evidence type="ECO:0000256" key="2">
    <source>
        <dbReference type="SAM" id="MobiDB-lite"/>
    </source>
</evidence>
<protein>
    <submittedName>
        <fullName evidence="4">Aldo/keto reductase</fullName>
    </submittedName>
</protein>
<feature type="domain" description="NADP-dependent oxidoreductase" evidence="3">
    <location>
        <begin position="30"/>
        <end position="299"/>
    </location>
</feature>
<accession>A0A7K1LL03</accession>
<keyword evidence="1" id="KW-0560">Oxidoreductase</keyword>
<dbReference type="EMBL" id="WOGT01000009">
    <property type="protein sequence ID" value="MUN55805.1"/>
    <property type="molecule type" value="Genomic_DNA"/>
</dbReference>
<dbReference type="PANTHER" id="PTHR43625:SF40">
    <property type="entry name" value="ALDO-KETO REDUCTASE YAKC [NADP(+)]"/>
    <property type="match status" value="1"/>
</dbReference>
<gene>
    <name evidence="4" type="ORF">GMA10_11385</name>
</gene>
<dbReference type="Proteomes" id="UP000462152">
    <property type="component" value="Unassembled WGS sequence"/>
</dbReference>
<proteinExistence type="predicted"/>
<dbReference type="CDD" id="cd19088">
    <property type="entry name" value="AKR_AKR13B1"/>
    <property type="match status" value="1"/>
</dbReference>
<feature type="region of interest" description="Disordered" evidence="2">
    <location>
        <begin position="307"/>
        <end position="327"/>
    </location>
</feature>
<dbReference type="GO" id="GO:0005737">
    <property type="term" value="C:cytoplasm"/>
    <property type="evidence" value="ECO:0007669"/>
    <property type="project" value="TreeGrafter"/>
</dbReference>
<reference evidence="4 5" key="1">
    <citation type="submission" date="2019-12" db="EMBL/GenBank/DDBJ databases">
        <authorList>
            <person name="Li J."/>
            <person name="Shi Y."/>
            <person name="Xu G."/>
            <person name="Xiao D."/>
            <person name="Ran X."/>
        </authorList>
    </citation>
    <scope>NUCLEOTIDE SEQUENCE [LARGE SCALE GENOMIC DNA]</scope>
    <source>
        <strain evidence="4 5">JCM 15915</strain>
    </source>
</reference>
<dbReference type="PRINTS" id="PR00069">
    <property type="entry name" value="ALDKETRDTASE"/>
</dbReference>
<dbReference type="PANTHER" id="PTHR43625">
    <property type="entry name" value="AFLATOXIN B1 ALDEHYDE REDUCTASE"/>
    <property type="match status" value="1"/>
</dbReference>